<proteinExistence type="predicted"/>
<evidence type="ECO:0000313" key="3">
    <source>
        <dbReference type="EMBL" id="QDW66474.1"/>
    </source>
</evidence>
<evidence type="ECO:0000256" key="1">
    <source>
        <dbReference type="SAM" id="Phobius"/>
    </source>
</evidence>
<feature type="transmembrane region" description="Helical" evidence="1">
    <location>
        <begin position="112"/>
        <end position="132"/>
    </location>
</feature>
<feature type="transmembrane region" description="Helical" evidence="1">
    <location>
        <begin position="48"/>
        <end position="72"/>
    </location>
</feature>
<keyword evidence="1" id="KW-0812">Transmembrane</keyword>
<dbReference type="KEGG" id="lug:FPZ22_05830"/>
<dbReference type="EMBL" id="CP042218">
    <property type="protein sequence ID" value="QDW66474.1"/>
    <property type="molecule type" value="Genomic_DNA"/>
</dbReference>
<protein>
    <recommendedName>
        <fullName evidence="2">DUF2231 domain-containing protein</fullName>
    </recommendedName>
</protein>
<dbReference type="RefSeq" id="WP_144891255.1">
    <property type="nucleotide sequence ID" value="NZ_CP042218.1"/>
</dbReference>
<organism evidence="3 4">
    <name type="scientific">Luteimonas granuli</name>
    <dbReference type="NCBI Taxonomy" id="1176533"/>
    <lineage>
        <taxon>Bacteria</taxon>
        <taxon>Pseudomonadati</taxon>
        <taxon>Pseudomonadota</taxon>
        <taxon>Gammaproteobacteria</taxon>
        <taxon>Lysobacterales</taxon>
        <taxon>Lysobacteraceae</taxon>
        <taxon>Luteimonas</taxon>
    </lineage>
</organism>
<keyword evidence="1" id="KW-0472">Membrane</keyword>
<gene>
    <name evidence="3" type="ORF">FPZ22_05830</name>
</gene>
<dbReference type="Pfam" id="PF09990">
    <property type="entry name" value="DUF2231"/>
    <property type="match status" value="1"/>
</dbReference>
<reference evidence="3 4" key="1">
    <citation type="submission" date="2019-07" db="EMBL/GenBank/DDBJ databases">
        <title>Full genome sequence of Luteimonas sp. Gr-4.</title>
        <authorList>
            <person name="Im W.-T."/>
        </authorList>
    </citation>
    <scope>NUCLEOTIDE SEQUENCE [LARGE SCALE GENOMIC DNA]</scope>
    <source>
        <strain evidence="3 4">Gr-4</strain>
    </source>
</reference>
<keyword evidence="4" id="KW-1185">Reference proteome</keyword>
<dbReference type="Proteomes" id="UP000316584">
    <property type="component" value="Chromosome"/>
</dbReference>
<name>A0A518N3L5_9GAMM</name>
<dbReference type="InterPro" id="IPR019251">
    <property type="entry name" value="DUF2231_TM"/>
</dbReference>
<dbReference type="AlphaFoldDB" id="A0A518N3L5"/>
<accession>A0A518N3L5</accession>
<sequence length="140" mass="14395">MVATVPRRLAASHPVHALLLGGTLALFLGALLSDIAYARSYEIQWNNFASWLIVGGLVVGAAALASALPVVLPASRTRAAVVHTLALLAAWIAGFFNALMHARDAWAGMPGGLVLSVIAFALALLAAWFATVTGRAGGVP</sequence>
<feature type="transmembrane region" description="Helical" evidence="1">
    <location>
        <begin position="79"/>
        <end position="100"/>
    </location>
</feature>
<keyword evidence="1" id="KW-1133">Transmembrane helix</keyword>
<evidence type="ECO:0000313" key="4">
    <source>
        <dbReference type="Proteomes" id="UP000316584"/>
    </source>
</evidence>
<evidence type="ECO:0000259" key="2">
    <source>
        <dbReference type="Pfam" id="PF09990"/>
    </source>
</evidence>
<feature type="domain" description="DUF2231" evidence="2">
    <location>
        <begin position="13"/>
        <end position="129"/>
    </location>
</feature>